<dbReference type="EMBL" id="FXAU01000002">
    <property type="protein sequence ID" value="SMG25575.1"/>
    <property type="molecule type" value="Genomic_DNA"/>
</dbReference>
<gene>
    <name evidence="1" type="ORF">SAMN05660862_1736</name>
</gene>
<dbReference type="Proteomes" id="UP000192980">
    <property type="component" value="Unassembled WGS sequence"/>
</dbReference>
<accession>A0A1X7JEH7</accession>
<dbReference type="STRING" id="561061.SAMN05660862_1736"/>
<proteinExistence type="predicted"/>
<name>A0A1X7JEH7_9SPHI</name>
<dbReference type="AlphaFoldDB" id="A0A1X7JEH7"/>
<evidence type="ECO:0000313" key="2">
    <source>
        <dbReference type="Proteomes" id="UP000192980"/>
    </source>
</evidence>
<organism evidence="1 2">
    <name type="scientific">Sphingobacterium psychroaquaticum</name>
    <dbReference type="NCBI Taxonomy" id="561061"/>
    <lineage>
        <taxon>Bacteria</taxon>
        <taxon>Pseudomonadati</taxon>
        <taxon>Bacteroidota</taxon>
        <taxon>Sphingobacteriia</taxon>
        <taxon>Sphingobacteriales</taxon>
        <taxon>Sphingobacteriaceae</taxon>
        <taxon>Sphingobacterium</taxon>
    </lineage>
</organism>
<evidence type="ECO:0000313" key="1">
    <source>
        <dbReference type="EMBL" id="SMG25575.1"/>
    </source>
</evidence>
<keyword evidence="2" id="KW-1185">Reference proteome</keyword>
<sequence>MKRLTAWCRYSLSLFLIVVVTISCKNEVISFDDHNESYTVAFEFQEFDASVSPLQNIGKYTALSKLSSITNVPPQVVQDEYLYYWSFNTGSSIPDISIDKNAKFLYNDGEVPDDFSAQGWASNGFAGGYAMVLRGLQDLVVKVPLDRVQSLKSIGFDISSSATGPKDFEFLYTQDGETYHSISADNQFANVGSSSSSYPKNSFIFYVDTIALDYDRPLYVQLLMKAGDRGSAGNYNASMGVTRIDNFNLTGLSKTMTHSSIRRLHYAIFNRETNRLVEENNVDFSAEGWPGLSLQLPPGEYVSIFLSNESAADLYISDITDAQTYSVRNLFSNSKAKIFGVTHTFSVRQDIDVPLLLHRYYSMVKFEFTDNRDLTNVGRITIKPLHTPFVYVPFGDRSKDIGVDDEIVSFAVDFEAESKEFYFHQFMGDQGEPQEVVYLVTVRDKEERQLRDFTVNSRMRNNMQLVFRGELLSGIDQEAEFIVRLNEDWDGEIIEPF</sequence>
<protein>
    <submittedName>
        <fullName evidence="1">Uncharacterized protein</fullName>
    </submittedName>
</protein>
<reference evidence="1 2" key="1">
    <citation type="submission" date="2017-04" db="EMBL/GenBank/DDBJ databases">
        <authorList>
            <person name="Afonso C.L."/>
            <person name="Miller P.J."/>
            <person name="Scott M.A."/>
            <person name="Spackman E."/>
            <person name="Goraichik I."/>
            <person name="Dimitrov K.M."/>
            <person name="Suarez D.L."/>
            <person name="Swayne D.E."/>
        </authorList>
    </citation>
    <scope>NUCLEOTIDE SEQUENCE [LARGE SCALE GENOMIC DNA]</scope>
    <source>
        <strain evidence="1 2">DSM 22418</strain>
    </source>
</reference>
<dbReference type="PROSITE" id="PS51257">
    <property type="entry name" value="PROKAR_LIPOPROTEIN"/>
    <property type="match status" value="1"/>
</dbReference>